<organism evidence="1">
    <name type="scientific">Salmonella enterica</name>
    <name type="common">Salmonella choleraesuis</name>
    <dbReference type="NCBI Taxonomy" id="28901"/>
    <lineage>
        <taxon>Bacteria</taxon>
        <taxon>Pseudomonadati</taxon>
        <taxon>Pseudomonadota</taxon>
        <taxon>Gammaproteobacteria</taxon>
        <taxon>Enterobacterales</taxon>
        <taxon>Enterobacteriaceae</taxon>
        <taxon>Salmonella</taxon>
    </lineage>
</organism>
<gene>
    <name evidence="1" type="ORF">CJS90_23910</name>
</gene>
<dbReference type="InterPro" id="IPR005564">
    <property type="entry name" value="Major_capsid_GpE"/>
</dbReference>
<dbReference type="EMBL" id="AAGYHB010000055">
    <property type="protein sequence ID" value="EBT2963824.1"/>
    <property type="molecule type" value="Genomic_DNA"/>
</dbReference>
<dbReference type="Pfam" id="PF03864">
    <property type="entry name" value="Phage_cap_E"/>
    <property type="match status" value="1"/>
</dbReference>
<name>A0A5V1SZA0_SALER</name>
<dbReference type="Gene3D" id="3.30.1930.10">
    <property type="entry name" value="capsid protein of prophage domain"/>
    <property type="match status" value="1"/>
</dbReference>
<proteinExistence type="inferred from homology"/>
<dbReference type="AlphaFoldDB" id="A0A5V1SZA0"/>
<dbReference type="HAMAP" id="MF_04133">
    <property type="entry name" value="CAPSID_LAMBDA"/>
    <property type="match status" value="1"/>
</dbReference>
<sequence>MVFNVRRTPFTGLFTTRQLLGYTEQKVKFNPLFLSLFFRRTVTFPTQEVMLDKITGKTPIAAYVSPVVGGKVLRNRGGETRVLRPGYVKPKHEVNYAQVVERLPGEDPARLNDPAYRRLRILTDNLKQEEKAIVQVEEMQAVSAVLNGKYTMQGEQFDTVEVDFGRSAGNNIIQATGKKWSEQDRETFDPTYDLDMYCDQASGLINIAVMDGKVWRLLNGFKLFREKLDTRHGSNSQLETAVKDLGAVVSFKGYYGDLAIVVAKTSYVADNGTEKRYLPEGTLVLGNTAAEGIRCYGAIQDSQALAEGIVAATRYPKHWLTVGDPANEYTMTQSAPLMVLPDPDEFVIVTVG</sequence>
<accession>A0A5V1SZA0</accession>
<protein>
    <submittedName>
        <fullName evidence="1">Major capsid protein</fullName>
    </submittedName>
</protein>
<reference evidence="1" key="1">
    <citation type="submission" date="2018-07" db="EMBL/GenBank/DDBJ databases">
        <authorList>
            <consortium name="GenomeTrakr network: Whole genome sequencing for foodborne pathogen traceback"/>
        </authorList>
    </citation>
    <scope>NUCLEOTIDE SEQUENCE</scope>
    <source>
        <strain evidence="1">CCK-B-050</strain>
    </source>
</reference>
<evidence type="ECO:0000313" key="1">
    <source>
        <dbReference type="EMBL" id="EBT2963824.1"/>
    </source>
</evidence>
<comment type="caution">
    <text evidence="1">The sequence shown here is derived from an EMBL/GenBank/DDBJ whole genome shotgun (WGS) entry which is preliminary data.</text>
</comment>
<dbReference type="Gene3D" id="3.15.30.10">
    <property type="entry name" value="putative capsid protein of prophage domain like"/>
    <property type="match status" value="1"/>
</dbReference>